<proteinExistence type="predicted"/>
<comment type="caution">
    <text evidence="5">The sequence shown here is derived from an EMBL/GenBank/DDBJ whole genome shotgun (WGS) entry which is preliminary data.</text>
</comment>
<feature type="chain" id="PRO_5040377360" description="C2H2-type domain-containing protein" evidence="3">
    <location>
        <begin position="20"/>
        <end position="274"/>
    </location>
</feature>
<dbReference type="EMBL" id="WJXW01000007">
    <property type="protein sequence ID" value="KAF9734259.1"/>
    <property type="molecule type" value="Genomic_DNA"/>
</dbReference>
<evidence type="ECO:0000256" key="3">
    <source>
        <dbReference type="SAM" id="SignalP"/>
    </source>
</evidence>
<keyword evidence="1" id="KW-0479">Metal-binding</keyword>
<dbReference type="AlphaFoldDB" id="A0A9P6KQ50"/>
<dbReference type="GO" id="GO:0008270">
    <property type="term" value="F:zinc ion binding"/>
    <property type="evidence" value="ECO:0007669"/>
    <property type="project" value="UniProtKB-KW"/>
</dbReference>
<evidence type="ECO:0000256" key="1">
    <source>
        <dbReference type="PROSITE-ProRule" id="PRU00042"/>
    </source>
</evidence>
<dbReference type="Pfam" id="PF26177">
    <property type="entry name" value="zf_C2H2_17_1st"/>
    <property type="match status" value="1"/>
</dbReference>
<dbReference type="Proteomes" id="UP000756921">
    <property type="component" value="Unassembled WGS sequence"/>
</dbReference>
<organism evidence="5 6">
    <name type="scientific">Paraphaeosphaeria minitans</name>
    <dbReference type="NCBI Taxonomy" id="565426"/>
    <lineage>
        <taxon>Eukaryota</taxon>
        <taxon>Fungi</taxon>
        <taxon>Dikarya</taxon>
        <taxon>Ascomycota</taxon>
        <taxon>Pezizomycotina</taxon>
        <taxon>Dothideomycetes</taxon>
        <taxon>Pleosporomycetidae</taxon>
        <taxon>Pleosporales</taxon>
        <taxon>Massarineae</taxon>
        <taxon>Didymosphaeriaceae</taxon>
        <taxon>Paraphaeosphaeria</taxon>
    </lineage>
</organism>
<evidence type="ECO:0000313" key="6">
    <source>
        <dbReference type="Proteomes" id="UP000756921"/>
    </source>
</evidence>
<dbReference type="PROSITE" id="PS50157">
    <property type="entry name" value="ZINC_FINGER_C2H2_2"/>
    <property type="match status" value="2"/>
</dbReference>
<dbReference type="PROSITE" id="PS00028">
    <property type="entry name" value="ZINC_FINGER_C2H2_1"/>
    <property type="match status" value="2"/>
</dbReference>
<dbReference type="Gene3D" id="3.30.160.60">
    <property type="entry name" value="Classic Zinc Finger"/>
    <property type="match status" value="3"/>
</dbReference>
<dbReference type="InterPro" id="IPR059009">
    <property type="entry name" value="Znf_C2H2_17_1st"/>
</dbReference>
<sequence>MYTLLVVAVLLALLFDTAAVSSPVMDPTMPTMSAPFGSLYPDPDGILSNLCDLCAMPMGACLHTIVQQAPPFAFDPHYEPSQWPNSDPYAVSAPIAKPMPVDMSFSYPYAVGPAQPLVHETVRRLEDNATTVNPNTVLKHIKDTYTPGDRTAEPTSRRPSHKRQPPRPRGFPCVYEGCGRTFDRSCDLKRHQKTHLIRSERPHKCSYCNEGFLYPKDRNRHERIHDESTASQDQLFRCPVPGCTNVGFSRRDNLLRHQRKQHPYMGMGSPQMSP</sequence>
<dbReference type="InterPro" id="IPR036236">
    <property type="entry name" value="Znf_C2H2_sf"/>
</dbReference>
<dbReference type="InterPro" id="IPR013087">
    <property type="entry name" value="Znf_C2H2_type"/>
</dbReference>
<keyword evidence="3" id="KW-0732">Signal</keyword>
<feature type="domain" description="C2H2-type" evidence="4">
    <location>
        <begin position="171"/>
        <end position="195"/>
    </location>
</feature>
<evidence type="ECO:0000259" key="4">
    <source>
        <dbReference type="PROSITE" id="PS50157"/>
    </source>
</evidence>
<feature type="domain" description="C2H2-type" evidence="4">
    <location>
        <begin position="203"/>
        <end position="230"/>
    </location>
</feature>
<dbReference type="PANTHER" id="PTHR46179:SF19">
    <property type="entry name" value="C2H2 FINGER DOMAIN TRANSCRIPTION FACTOR (EUROFUNG)-RELATED"/>
    <property type="match status" value="1"/>
</dbReference>
<keyword evidence="1" id="KW-0863">Zinc-finger</keyword>
<reference evidence="5" key="1">
    <citation type="journal article" date="2020" name="Mol. Plant Microbe Interact.">
        <title>Genome Sequence of the Biocontrol Agent Coniothyrium minitans strain Conio (IMI 134523).</title>
        <authorList>
            <person name="Patel D."/>
            <person name="Shittu T.A."/>
            <person name="Baroncelli R."/>
            <person name="Muthumeenakshi S."/>
            <person name="Osborne T.H."/>
            <person name="Janganan T.K."/>
            <person name="Sreenivasaprasad S."/>
        </authorList>
    </citation>
    <scope>NUCLEOTIDE SEQUENCE</scope>
    <source>
        <strain evidence="5">Conio</strain>
    </source>
</reference>
<feature type="region of interest" description="Disordered" evidence="2">
    <location>
        <begin position="133"/>
        <end position="170"/>
    </location>
</feature>
<evidence type="ECO:0000313" key="5">
    <source>
        <dbReference type="EMBL" id="KAF9734259.1"/>
    </source>
</evidence>
<feature type="signal peptide" evidence="3">
    <location>
        <begin position="1"/>
        <end position="19"/>
    </location>
</feature>
<dbReference type="Pfam" id="PF00096">
    <property type="entry name" value="zf-C2H2"/>
    <property type="match status" value="1"/>
</dbReference>
<dbReference type="GO" id="GO:0006357">
    <property type="term" value="P:regulation of transcription by RNA polymerase II"/>
    <property type="evidence" value="ECO:0007669"/>
    <property type="project" value="TreeGrafter"/>
</dbReference>
<dbReference type="OrthoDB" id="8922241at2759"/>
<keyword evidence="1" id="KW-0862">Zinc</keyword>
<dbReference type="SUPFAM" id="SSF57667">
    <property type="entry name" value="beta-beta-alpha zinc fingers"/>
    <property type="match status" value="1"/>
</dbReference>
<dbReference type="InterPro" id="IPR051061">
    <property type="entry name" value="Zinc_finger_trans_reg"/>
</dbReference>
<dbReference type="PANTHER" id="PTHR46179">
    <property type="entry name" value="ZINC FINGER PROTEIN"/>
    <property type="match status" value="1"/>
</dbReference>
<gene>
    <name evidence="5" type="ORF">PMIN01_07162</name>
</gene>
<evidence type="ECO:0000256" key="2">
    <source>
        <dbReference type="SAM" id="MobiDB-lite"/>
    </source>
</evidence>
<accession>A0A9P6KQ50</accession>
<dbReference type="GO" id="GO:0005634">
    <property type="term" value="C:nucleus"/>
    <property type="evidence" value="ECO:0007669"/>
    <property type="project" value="TreeGrafter"/>
</dbReference>
<dbReference type="SMART" id="SM00355">
    <property type="entry name" value="ZnF_C2H2"/>
    <property type="match status" value="3"/>
</dbReference>
<name>A0A9P6KQ50_9PLEO</name>
<protein>
    <recommendedName>
        <fullName evidence="4">C2H2-type domain-containing protein</fullName>
    </recommendedName>
</protein>
<keyword evidence="6" id="KW-1185">Reference proteome</keyword>